<accession>A0A222YTX6</accession>
<keyword evidence="2" id="KW-1185">Reference proteome</keyword>
<name>A0A222YTX6_9CAUD</name>
<dbReference type="Proteomes" id="UP000223009">
    <property type="component" value="Segment"/>
</dbReference>
<dbReference type="EMBL" id="MF155946">
    <property type="protein sequence ID" value="ASR75431.1"/>
    <property type="molecule type" value="Genomic_DNA"/>
</dbReference>
<sequence length="80" mass="8756">MTDKTENEETAGVFDEDTSIVVHTILLMRIYDMLTCIARGVNPSEADVIYQGHAMGKIFGPAPSFDMSDEAVSEADITNE</sequence>
<evidence type="ECO:0000313" key="2">
    <source>
        <dbReference type="Proteomes" id="UP000223009"/>
    </source>
</evidence>
<gene>
    <name evidence="1" type="ORF">SEA_MILDRED21_23</name>
</gene>
<evidence type="ECO:0000313" key="1">
    <source>
        <dbReference type="EMBL" id="ASR75431.1"/>
    </source>
</evidence>
<dbReference type="OrthoDB" id="25579at10239"/>
<proteinExistence type="predicted"/>
<protein>
    <submittedName>
        <fullName evidence="1">Uncharacterized protein</fullName>
    </submittedName>
</protein>
<organism evidence="1 2">
    <name type="scientific">Streptomyces phage Mildred21</name>
    <dbReference type="NCBI Taxonomy" id="2023959"/>
    <lineage>
        <taxon>Viruses</taxon>
        <taxon>Duplodnaviria</taxon>
        <taxon>Heunggongvirae</taxon>
        <taxon>Uroviricota</taxon>
        <taxon>Caudoviricetes</taxon>
        <taxon>Stanwilliamsviridae</taxon>
        <taxon>Boydwoodruffvirinae</taxon>
        <taxon>Samistivirus</taxon>
        <taxon>Samistivirus mildred21</taxon>
    </lineage>
</organism>
<reference evidence="1 2" key="1">
    <citation type="submission" date="2017-05" db="EMBL/GenBank/DDBJ databases">
        <authorList>
            <person name="Chapman J."/>
            <person name="Chang C."/>
            <person name="Suresh T."/>
            <person name="Shishido T.C."/>
            <person name="Bindert I."/>
            <person name="Shaffer C.D."/>
            <person name="Weston-Hafer K.A."/>
            <person name="Russell D.A."/>
            <person name="Pope W.H."/>
            <person name="Jacobs-Sera D."/>
            <person name="Hendrix R.W."/>
            <person name="Hatfull G.F."/>
        </authorList>
    </citation>
    <scope>NUCLEOTIDE SEQUENCE [LARGE SCALE GENOMIC DNA]</scope>
</reference>